<dbReference type="FunFam" id="3.40.50.300:FF:000016">
    <property type="entry name" value="Oligopeptide ABC transporter ATP-binding component"/>
    <property type="match status" value="1"/>
</dbReference>
<evidence type="ECO:0000313" key="10">
    <source>
        <dbReference type="EMBL" id="ROR73376.1"/>
    </source>
</evidence>
<feature type="region of interest" description="Disordered" evidence="8">
    <location>
        <begin position="258"/>
        <end position="283"/>
    </location>
</feature>
<accession>A0A3N2BDQ5</accession>
<dbReference type="CDD" id="cd03257">
    <property type="entry name" value="ABC_NikE_OppD_transporters"/>
    <property type="match status" value="1"/>
</dbReference>
<dbReference type="InterPro" id="IPR017871">
    <property type="entry name" value="ABC_transporter-like_CS"/>
</dbReference>
<sequence length="366" mass="39616">MSARVLTVNDLHTSFWTESGRVTAVDGISFVVDRGEILGLVGESGCGKSVTAESLMRLLDEDSTEYSGTIELDGVNLLELSETEMRRRRGKDLAMVFQDPMSSLNPVYTIGDQIMEGILIHQRCSKGEARERALEMLRLTGLPEPEKRLRQYPHQLSGGQRQRVMIAMALASRPRLLIADEPTTALDVTTQAQILDLIEDLRDEFEMGTVFITHDLGVVAELCDRVAVMYLGQIIEECDVATLFDAARHPYTRGLLAATPDLDEPDDGGAAGGGAGGAKRELPTIPGRVPTLANVPEGCRFADRCAFVIEACRAEVPPLRELDSGHRVRCLRAEEIAAGVAPTHPGAGGDAPILTPSAETDTTEVP</sequence>
<comment type="similarity">
    <text evidence="2">Belongs to the ABC transporter superfamily.</text>
</comment>
<evidence type="ECO:0000313" key="11">
    <source>
        <dbReference type="Proteomes" id="UP000280668"/>
    </source>
</evidence>
<keyword evidence="11" id="KW-1185">Reference proteome</keyword>
<evidence type="ECO:0000256" key="7">
    <source>
        <dbReference type="ARBA" id="ARBA00023136"/>
    </source>
</evidence>
<dbReference type="NCBIfam" id="TIGR01727">
    <property type="entry name" value="oligo_HPY"/>
    <property type="match status" value="1"/>
</dbReference>
<evidence type="ECO:0000256" key="4">
    <source>
        <dbReference type="ARBA" id="ARBA00022475"/>
    </source>
</evidence>
<evidence type="ECO:0000256" key="6">
    <source>
        <dbReference type="ARBA" id="ARBA00022840"/>
    </source>
</evidence>
<dbReference type="InterPro" id="IPR003439">
    <property type="entry name" value="ABC_transporter-like_ATP-bd"/>
</dbReference>
<keyword evidence="5" id="KW-0547">Nucleotide-binding</keyword>
<feature type="compositionally biased region" description="Polar residues" evidence="8">
    <location>
        <begin position="357"/>
        <end position="366"/>
    </location>
</feature>
<dbReference type="OrthoDB" id="8481147at2"/>
<dbReference type="EMBL" id="RKHK01000001">
    <property type="protein sequence ID" value="ROR73376.1"/>
    <property type="molecule type" value="Genomic_DNA"/>
</dbReference>
<dbReference type="PANTHER" id="PTHR43297:SF2">
    <property type="entry name" value="DIPEPTIDE TRANSPORT ATP-BINDING PROTEIN DPPD"/>
    <property type="match status" value="1"/>
</dbReference>
<dbReference type="InterPro" id="IPR013563">
    <property type="entry name" value="Oligopep_ABC_C"/>
</dbReference>
<dbReference type="GO" id="GO:0016887">
    <property type="term" value="F:ATP hydrolysis activity"/>
    <property type="evidence" value="ECO:0007669"/>
    <property type="project" value="InterPro"/>
</dbReference>
<dbReference type="Pfam" id="PF08352">
    <property type="entry name" value="oligo_HPY"/>
    <property type="match status" value="1"/>
</dbReference>
<dbReference type="PROSITE" id="PS50893">
    <property type="entry name" value="ABC_TRANSPORTER_2"/>
    <property type="match status" value="1"/>
</dbReference>
<dbReference type="PROSITE" id="PS00211">
    <property type="entry name" value="ABC_TRANSPORTER_1"/>
    <property type="match status" value="1"/>
</dbReference>
<keyword evidence="4" id="KW-1003">Cell membrane</keyword>
<evidence type="ECO:0000256" key="3">
    <source>
        <dbReference type="ARBA" id="ARBA00022448"/>
    </source>
</evidence>
<dbReference type="Gene3D" id="3.40.50.300">
    <property type="entry name" value="P-loop containing nucleotide triphosphate hydrolases"/>
    <property type="match status" value="1"/>
</dbReference>
<dbReference type="RefSeq" id="WP_123303804.1">
    <property type="nucleotide sequence ID" value="NZ_RKHK01000001.1"/>
</dbReference>
<dbReference type="GO" id="GO:0015833">
    <property type="term" value="P:peptide transport"/>
    <property type="evidence" value="ECO:0007669"/>
    <property type="project" value="InterPro"/>
</dbReference>
<comment type="subcellular location">
    <subcellularLocation>
        <location evidence="1">Cell membrane</location>
        <topology evidence="1">Peripheral membrane protein</topology>
    </subcellularLocation>
</comment>
<keyword evidence="6 10" id="KW-0067">ATP-binding</keyword>
<dbReference type="Proteomes" id="UP000280668">
    <property type="component" value="Unassembled WGS sequence"/>
</dbReference>
<proteinExistence type="inferred from homology"/>
<organism evidence="10 11">
    <name type="scientific">Bogoriella caseilytica</name>
    <dbReference type="NCBI Taxonomy" id="56055"/>
    <lineage>
        <taxon>Bacteria</taxon>
        <taxon>Bacillati</taxon>
        <taxon>Actinomycetota</taxon>
        <taxon>Actinomycetes</taxon>
        <taxon>Micrococcales</taxon>
        <taxon>Bogoriellaceae</taxon>
        <taxon>Bogoriella</taxon>
    </lineage>
</organism>
<keyword evidence="7" id="KW-0472">Membrane</keyword>
<feature type="region of interest" description="Disordered" evidence="8">
    <location>
        <begin position="341"/>
        <end position="366"/>
    </location>
</feature>
<gene>
    <name evidence="10" type="ORF">EDD31_1753</name>
</gene>
<dbReference type="InterPro" id="IPR027417">
    <property type="entry name" value="P-loop_NTPase"/>
</dbReference>
<protein>
    <submittedName>
        <fullName evidence="10">Peptide/nickel transport system ATP-binding protein</fullName>
    </submittedName>
</protein>
<dbReference type="InterPro" id="IPR003593">
    <property type="entry name" value="AAA+_ATPase"/>
</dbReference>
<dbReference type="Pfam" id="PF00005">
    <property type="entry name" value="ABC_tran"/>
    <property type="match status" value="1"/>
</dbReference>
<name>A0A3N2BDQ5_9MICO</name>
<feature type="domain" description="ABC transporter" evidence="9">
    <location>
        <begin position="6"/>
        <end position="256"/>
    </location>
</feature>
<evidence type="ECO:0000256" key="8">
    <source>
        <dbReference type="SAM" id="MobiDB-lite"/>
    </source>
</evidence>
<dbReference type="SMART" id="SM00382">
    <property type="entry name" value="AAA"/>
    <property type="match status" value="1"/>
</dbReference>
<dbReference type="SUPFAM" id="SSF52540">
    <property type="entry name" value="P-loop containing nucleoside triphosphate hydrolases"/>
    <property type="match status" value="1"/>
</dbReference>
<reference evidence="10 11" key="1">
    <citation type="submission" date="2018-11" db="EMBL/GenBank/DDBJ databases">
        <title>Sequencing the genomes of 1000 actinobacteria strains.</title>
        <authorList>
            <person name="Klenk H.-P."/>
        </authorList>
    </citation>
    <scope>NUCLEOTIDE SEQUENCE [LARGE SCALE GENOMIC DNA]</scope>
    <source>
        <strain evidence="10 11">DSM 11294</strain>
    </source>
</reference>
<dbReference type="PANTHER" id="PTHR43297">
    <property type="entry name" value="OLIGOPEPTIDE TRANSPORT ATP-BINDING PROTEIN APPD"/>
    <property type="match status" value="1"/>
</dbReference>
<evidence type="ECO:0000256" key="2">
    <source>
        <dbReference type="ARBA" id="ARBA00005417"/>
    </source>
</evidence>
<evidence type="ECO:0000256" key="1">
    <source>
        <dbReference type="ARBA" id="ARBA00004202"/>
    </source>
</evidence>
<dbReference type="GO" id="GO:0005886">
    <property type="term" value="C:plasma membrane"/>
    <property type="evidence" value="ECO:0007669"/>
    <property type="project" value="UniProtKB-SubCell"/>
</dbReference>
<evidence type="ECO:0000259" key="9">
    <source>
        <dbReference type="PROSITE" id="PS50893"/>
    </source>
</evidence>
<dbReference type="AlphaFoldDB" id="A0A3N2BDQ5"/>
<dbReference type="InterPro" id="IPR050388">
    <property type="entry name" value="ABC_Ni/Peptide_Import"/>
</dbReference>
<dbReference type="GO" id="GO:0005524">
    <property type="term" value="F:ATP binding"/>
    <property type="evidence" value="ECO:0007669"/>
    <property type="project" value="UniProtKB-KW"/>
</dbReference>
<keyword evidence="3" id="KW-0813">Transport</keyword>
<comment type="caution">
    <text evidence="10">The sequence shown here is derived from an EMBL/GenBank/DDBJ whole genome shotgun (WGS) entry which is preliminary data.</text>
</comment>
<evidence type="ECO:0000256" key="5">
    <source>
        <dbReference type="ARBA" id="ARBA00022741"/>
    </source>
</evidence>